<dbReference type="RefSeq" id="WP_205725221.1">
    <property type="nucleotide sequence ID" value="NZ_JAFHKR010000038.1"/>
</dbReference>
<sequence>MQNKLKQIIGKPAVIYSVILFLKLMIIRHILFGEINVLSSLATDMPFILLFIMFAVLLPNTRLFNLFLVNLFYSIVFFILIVYVKYYQILPTYYDLFQINQVGTIKSDIYDLINPRYYLVFIDVIIVYVILKFYQKRTRNNGTLTSGLVIICIICISAQFYFNKNKQITDVLALANNKGIFQYELMQYYQDKALPALADKENLSNEKIYALKGLKSLNQKDIKYFNIASGKNVIIIQLESFQNFLIDLKVDDKEVTPTLNSLVKDSFYFSNTYQQIGAGNTSDAEFLINTSLYPAGNKPSSKIYEDKIIPSLPRVLSKHGYYTATFHADNVEYWNRIKLYPSLGFDKYYEESFFGDKEVIGFGPSDEVLYEETLKELSDLTAKYNKIYAHVLSMTSHTPFELPEEKQRIQLPQQFNHTKIGNYLKSTNYADYALGKFINGLKERDLWQNSIVVIYGDHSGYHPKPEEVKDKKLMENILGHPYGLADRFNIPLLIHLPGDYKGKVSNLAGQIDIMPTVTNLLGVNINNQIHFGHDLLNYENNILGMRYYLPAGSYFDKEFLFVNREEKGRGEVYNLQTKELIVKNEPFYVENSKAFKKKDTILKLLNLSDYYLNNLPEKDDKSF</sequence>
<comment type="similarity">
    <text evidence="3 8">Belongs to the LTA synthase family.</text>
</comment>
<dbReference type="Gene3D" id="3.40.720.10">
    <property type="entry name" value="Alkaline Phosphatase, subunit A"/>
    <property type="match status" value="1"/>
</dbReference>
<evidence type="ECO:0000256" key="3">
    <source>
        <dbReference type="ARBA" id="ARBA00009983"/>
    </source>
</evidence>
<evidence type="ECO:0000256" key="2">
    <source>
        <dbReference type="ARBA" id="ARBA00004936"/>
    </source>
</evidence>
<dbReference type="Proteomes" id="UP001296923">
    <property type="component" value="Unassembled WGS sequence"/>
</dbReference>
<keyword evidence="12" id="KW-1185">Reference proteome</keyword>
<protein>
    <submittedName>
        <fullName evidence="11">LTA synthase family protein</fullName>
    </submittedName>
</protein>
<dbReference type="InterPro" id="IPR012160">
    <property type="entry name" value="LtaS-like"/>
</dbReference>
<evidence type="ECO:0000256" key="8">
    <source>
        <dbReference type="PIRNR" id="PIRNR005091"/>
    </source>
</evidence>
<dbReference type="PANTHER" id="PTHR47371">
    <property type="entry name" value="LIPOTEICHOIC ACID SYNTHASE"/>
    <property type="match status" value="1"/>
</dbReference>
<accession>A0ABS2ZNV3</accession>
<evidence type="ECO:0000256" key="4">
    <source>
        <dbReference type="ARBA" id="ARBA00022475"/>
    </source>
</evidence>
<evidence type="ECO:0000313" key="12">
    <source>
        <dbReference type="Proteomes" id="UP001296923"/>
    </source>
</evidence>
<keyword evidence="7 8" id="KW-0472">Membrane</keyword>
<gene>
    <name evidence="11" type="ORF">JYA63_07880</name>
</gene>
<dbReference type="Pfam" id="PF00884">
    <property type="entry name" value="Sulfatase"/>
    <property type="match status" value="1"/>
</dbReference>
<comment type="caution">
    <text evidence="11">The sequence shown here is derived from an EMBL/GenBank/DDBJ whole genome shotgun (WGS) entry which is preliminary data.</text>
</comment>
<proteinExistence type="inferred from homology"/>
<organism evidence="11 12">
    <name type="scientific">Fictibacillus nanhaiensis</name>
    <dbReference type="NCBI Taxonomy" id="742169"/>
    <lineage>
        <taxon>Bacteria</taxon>
        <taxon>Bacillati</taxon>
        <taxon>Bacillota</taxon>
        <taxon>Bacilli</taxon>
        <taxon>Bacillales</taxon>
        <taxon>Fictibacillaceae</taxon>
        <taxon>Fictibacillus</taxon>
    </lineage>
</organism>
<keyword evidence="5 9" id="KW-0812">Transmembrane</keyword>
<feature type="transmembrane region" description="Helical" evidence="9">
    <location>
        <begin position="37"/>
        <end position="57"/>
    </location>
</feature>
<dbReference type="SUPFAM" id="SSF53649">
    <property type="entry name" value="Alkaline phosphatase-like"/>
    <property type="match status" value="1"/>
</dbReference>
<name>A0ABS2ZNV3_9BACL</name>
<reference evidence="11 12" key="1">
    <citation type="submission" date="2021-01" db="EMBL/GenBank/DDBJ databases">
        <title>Genome Sequencing of Type Strains.</title>
        <authorList>
            <person name="Lemaire J.F."/>
            <person name="Inderbitzin P."/>
            <person name="Collins S.B."/>
            <person name="Wespe N."/>
            <person name="Knight-Connoni V."/>
        </authorList>
    </citation>
    <scope>NUCLEOTIDE SEQUENCE [LARGE SCALE GENOMIC DNA]</scope>
    <source>
        <strain evidence="11 12">DSM 23009</strain>
    </source>
</reference>
<comment type="subcellular location">
    <subcellularLocation>
        <location evidence="1">Cell membrane</location>
        <topology evidence="1">Multi-pass membrane protein</topology>
    </subcellularLocation>
</comment>
<dbReference type="EMBL" id="JAFHKR010000038">
    <property type="protein sequence ID" value="MBN3554177.1"/>
    <property type="molecule type" value="Genomic_DNA"/>
</dbReference>
<evidence type="ECO:0000256" key="7">
    <source>
        <dbReference type="ARBA" id="ARBA00023136"/>
    </source>
</evidence>
<evidence type="ECO:0000256" key="5">
    <source>
        <dbReference type="ARBA" id="ARBA00022692"/>
    </source>
</evidence>
<evidence type="ECO:0000313" key="11">
    <source>
        <dbReference type="EMBL" id="MBN3554177.1"/>
    </source>
</evidence>
<dbReference type="PIRSF" id="PIRSF005091">
    <property type="entry name" value="Mmb_sulf_HI1246"/>
    <property type="match status" value="1"/>
</dbReference>
<feature type="transmembrane region" description="Helical" evidence="9">
    <location>
        <begin position="117"/>
        <end position="134"/>
    </location>
</feature>
<dbReference type="CDD" id="cd16015">
    <property type="entry name" value="LTA_synthase"/>
    <property type="match status" value="1"/>
</dbReference>
<comment type="pathway">
    <text evidence="2">Cell wall biogenesis; lipoteichoic acid biosynthesis.</text>
</comment>
<feature type="transmembrane region" description="Helical" evidence="9">
    <location>
        <begin position="12"/>
        <end position="31"/>
    </location>
</feature>
<evidence type="ECO:0000259" key="10">
    <source>
        <dbReference type="Pfam" id="PF00884"/>
    </source>
</evidence>
<keyword evidence="4 8" id="KW-1003">Cell membrane</keyword>
<dbReference type="InterPro" id="IPR017850">
    <property type="entry name" value="Alkaline_phosphatase_core_sf"/>
</dbReference>
<evidence type="ECO:0000256" key="9">
    <source>
        <dbReference type="SAM" id="Phobius"/>
    </source>
</evidence>
<dbReference type="InterPro" id="IPR050448">
    <property type="entry name" value="OpgB/LTA_synthase_biosynth"/>
</dbReference>
<evidence type="ECO:0000256" key="6">
    <source>
        <dbReference type="ARBA" id="ARBA00022989"/>
    </source>
</evidence>
<feature type="domain" description="Sulfatase N-terminal" evidence="10">
    <location>
        <begin position="231"/>
        <end position="523"/>
    </location>
</feature>
<keyword evidence="6 9" id="KW-1133">Transmembrane helix</keyword>
<feature type="transmembrane region" description="Helical" evidence="9">
    <location>
        <begin position="141"/>
        <end position="162"/>
    </location>
</feature>
<evidence type="ECO:0000256" key="1">
    <source>
        <dbReference type="ARBA" id="ARBA00004651"/>
    </source>
</evidence>
<dbReference type="InterPro" id="IPR000917">
    <property type="entry name" value="Sulfatase_N"/>
</dbReference>
<dbReference type="Gene3D" id="3.30.1120.170">
    <property type="match status" value="1"/>
</dbReference>
<dbReference type="PANTHER" id="PTHR47371:SF3">
    <property type="entry name" value="PHOSPHOGLYCEROL TRANSFERASE I"/>
    <property type="match status" value="1"/>
</dbReference>
<feature type="transmembrane region" description="Helical" evidence="9">
    <location>
        <begin position="64"/>
        <end position="84"/>
    </location>
</feature>